<reference evidence="2 3" key="1">
    <citation type="submission" date="2017-06" db="EMBL/GenBank/DDBJ databases">
        <authorList>
            <person name="Kim H.J."/>
            <person name="Triplett B.A."/>
        </authorList>
    </citation>
    <scope>NUCLEOTIDE SEQUENCE [LARGE SCALE GENOMIC DNA]</scope>
    <source>
        <strain evidence="2 3">SCA</strain>
    </source>
</reference>
<keyword evidence="2" id="KW-0378">Hydrolase</keyword>
<keyword evidence="2" id="KW-0645">Protease</keyword>
<dbReference type="AlphaFoldDB" id="A0A239A733"/>
<dbReference type="PANTHER" id="PTHR36512">
    <property type="entry name" value="D-AMINOPEPTIDASE"/>
    <property type="match status" value="1"/>
</dbReference>
<dbReference type="Gene3D" id="3.60.70.12">
    <property type="entry name" value="L-amino peptidase D-ALA esterase/amidase"/>
    <property type="match status" value="1"/>
</dbReference>
<dbReference type="InterPro" id="IPR005321">
    <property type="entry name" value="Peptidase_S58_DmpA"/>
</dbReference>
<dbReference type="Proteomes" id="UP000198304">
    <property type="component" value="Unassembled WGS sequence"/>
</dbReference>
<dbReference type="RefSeq" id="WP_089281161.1">
    <property type="nucleotide sequence ID" value="NZ_FZOJ01000001.1"/>
</dbReference>
<keyword evidence="3" id="KW-1185">Reference proteome</keyword>
<dbReference type="EMBL" id="FZOJ01000001">
    <property type="protein sequence ID" value="SNR91445.1"/>
    <property type="molecule type" value="Genomic_DNA"/>
</dbReference>
<organism evidence="2 3">
    <name type="scientific">Anaerovirgula multivorans</name>
    <dbReference type="NCBI Taxonomy" id="312168"/>
    <lineage>
        <taxon>Bacteria</taxon>
        <taxon>Bacillati</taxon>
        <taxon>Bacillota</taxon>
        <taxon>Clostridia</taxon>
        <taxon>Peptostreptococcales</taxon>
        <taxon>Natronincolaceae</taxon>
        <taxon>Anaerovirgula</taxon>
    </lineage>
</organism>
<proteinExistence type="inferred from homology"/>
<dbReference type="GO" id="GO:0004177">
    <property type="term" value="F:aminopeptidase activity"/>
    <property type="evidence" value="ECO:0007669"/>
    <property type="project" value="UniProtKB-KW"/>
</dbReference>
<dbReference type="OrthoDB" id="9770388at2"/>
<dbReference type="Pfam" id="PF03576">
    <property type="entry name" value="Peptidase_S58"/>
    <property type="match status" value="1"/>
</dbReference>
<sequence>MNNKKRIEDYGVTIGKFSKGKLNKITDVKGVKVGHCTIDTQENKTGVTVILPQEGNVFQNKLIAASYVINGFGKTTGLMQIEELGTLETPIALTNTLNIGIVHDAMVSYMIEQCEKDHIEIQSINPVVGECNDAGLNNIKKRVIQKEHVYEAIKNSCVNFEEGDVGAGKGMTCHKLKGGIGSSSRKILLDNKEYHLGILVQSNHGLLEDLTISGKNIGKEIAKRIKVEGTIDKGSIIIVVATDIPLSSRQLKRVCKRASVGLARVGSYIGHGSGEVVIGFTTGNIIEHDDKSDLVTIRIINENHMDLLFRAVAEACEEAILNSMITANSVVGYKGNRREALRDFIKGLMDV</sequence>
<protein>
    <submittedName>
        <fullName evidence="2">D-aminopeptidase</fullName>
    </submittedName>
</protein>
<dbReference type="PANTHER" id="PTHR36512:SF3">
    <property type="entry name" value="BLR5678 PROTEIN"/>
    <property type="match status" value="1"/>
</dbReference>
<gene>
    <name evidence="2" type="ORF">SAMN05446037_1001388</name>
</gene>
<dbReference type="CDD" id="cd02253">
    <property type="entry name" value="DmpA"/>
    <property type="match status" value="1"/>
</dbReference>
<evidence type="ECO:0000256" key="1">
    <source>
        <dbReference type="ARBA" id="ARBA00007068"/>
    </source>
</evidence>
<dbReference type="SUPFAM" id="SSF56266">
    <property type="entry name" value="DmpA/ArgJ-like"/>
    <property type="match status" value="1"/>
</dbReference>
<name>A0A239A733_9FIRM</name>
<dbReference type="InterPro" id="IPR016117">
    <property type="entry name" value="ArgJ-like_dom_sf"/>
</dbReference>
<comment type="similarity">
    <text evidence="1">Belongs to the peptidase S58 family.</text>
</comment>
<evidence type="ECO:0000313" key="2">
    <source>
        <dbReference type="EMBL" id="SNR91445.1"/>
    </source>
</evidence>
<accession>A0A239A733</accession>
<evidence type="ECO:0000313" key="3">
    <source>
        <dbReference type="Proteomes" id="UP000198304"/>
    </source>
</evidence>
<keyword evidence="2" id="KW-0031">Aminopeptidase</keyword>